<dbReference type="GeneID" id="20674882"/>
<protein>
    <submittedName>
        <fullName evidence="1">Uncharacterized protein</fullName>
    </submittedName>
</protein>
<name>W4JV94_HETIT</name>
<dbReference type="AlphaFoldDB" id="W4JV94"/>
<sequence length="76" mass="8442">MDDISRASVERQSRIVTWCIFRTQILAETPFRTKCDRSPRAGPGVARGAYCSLSYMTFSITPASSSVHSARRSLLS</sequence>
<dbReference type="KEGG" id="hir:HETIRDRAFT_436311"/>
<keyword evidence="2" id="KW-1185">Reference proteome</keyword>
<accession>W4JV94</accession>
<evidence type="ECO:0000313" key="1">
    <source>
        <dbReference type="EMBL" id="ETW77462.1"/>
    </source>
</evidence>
<organism evidence="1 2">
    <name type="scientific">Heterobasidion irregulare (strain TC 32-1)</name>
    <dbReference type="NCBI Taxonomy" id="747525"/>
    <lineage>
        <taxon>Eukaryota</taxon>
        <taxon>Fungi</taxon>
        <taxon>Dikarya</taxon>
        <taxon>Basidiomycota</taxon>
        <taxon>Agaricomycotina</taxon>
        <taxon>Agaricomycetes</taxon>
        <taxon>Russulales</taxon>
        <taxon>Bondarzewiaceae</taxon>
        <taxon>Heterobasidion</taxon>
        <taxon>Heterobasidion annosum species complex</taxon>
    </lineage>
</organism>
<dbReference type="Proteomes" id="UP000030671">
    <property type="component" value="Unassembled WGS sequence"/>
</dbReference>
<dbReference type="HOGENOM" id="CLU_2654797_0_0_1"/>
<evidence type="ECO:0000313" key="2">
    <source>
        <dbReference type="Proteomes" id="UP000030671"/>
    </source>
</evidence>
<dbReference type="EMBL" id="KI925463">
    <property type="protein sequence ID" value="ETW77462.1"/>
    <property type="molecule type" value="Genomic_DNA"/>
</dbReference>
<gene>
    <name evidence="1" type="ORF">HETIRDRAFT_436311</name>
</gene>
<dbReference type="RefSeq" id="XP_009550965.1">
    <property type="nucleotide sequence ID" value="XM_009552670.1"/>
</dbReference>
<proteinExistence type="predicted"/>
<dbReference type="InParanoid" id="W4JV94"/>
<reference evidence="1 2" key="1">
    <citation type="journal article" date="2012" name="New Phytol.">
        <title>Insight into trade-off between wood decay and parasitism from the genome of a fungal forest pathogen.</title>
        <authorList>
            <person name="Olson A."/>
            <person name="Aerts A."/>
            <person name="Asiegbu F."/>
            <person name="Belbahri L."/>
            <person name="Bouzid O."/>
            <person name="Broberg A."/>
            <person name="Canback B."/>
            <person name="Coutinho P.M."/>
            <person name="Cullen D."/>
            <person name="Dalman K."/>
            <person name="Deflorio G."/>
            <person name="van Diepen L.T."/>
            <person name="Dunand C."/>
            <person name="Duplessis S."/>
            <person name="Durling M."/>
            <person name="Gonthier P."/>
            <person name="Grimwood J."/>
            <person name="Fossdal C.G."/>
            <person name="Hansson D."/>
            <person name="Henrissat B."/>
            <person name="Hietala A."/>
            <person name="Himmelstrand K."/>
            <person name="Hoffmeister D."/>
            <person name="Hogberg N."/>
            <person name="James T.Y."/>
            <person name="Karlsson M."/>
            <person name="Kohler A."/>
            <person name="Kues U."/>
            <person name="Lee Y.H."/>
            <person name="Lin Y.C."/>
            <person name="Lind M."/>
            <person name="Lindquist E."/>
            <person name="Lombard V."/>
            <person name="Lucas S."/>
            <person name="Lunden K."/>
            <person name="Morin E."/>
            <person name="Murat C."/>
            <person name="Park J."/>
            <person name="Raffaello T."/>
            <person name="Rouze P."/>
            <person name="Salamov A."/>
            <person name="Schmutz J."/>
            <person name="Solheim H."/>
            <person name="Stahlberg J."/>
            <person name="Velez H."/>
            <person name="de Vries R.P."/>
            <person name="Wiebenga A."/>
            <person name="Woodward S."/>
            <person name="Yakovlev I."/>
            <person name="Garbelotto M."/>
            <person name="Martin F."/>
            <person name="Grigoriev I.V."/>
            <person name="Stenlid J."/>
        </authorList>
    </citation>
    <scope>NUCLEOTIDE SEQUENCE [LARGE SCALE GENOMIC DNA]</scope>
    <source>
        <strain evidence="1 2">TC 32-1</strain>
    </source>
</reference>